<dbReference type="PANTHER" id="PTHR10826">
    <property type="entry name" value="COMPLEMENT COMPONENT 1"/>
    <property type="match status" value="1"/>
</dbReference>
<dbReference type="Proteomes" id="UP000237105">
    <property type="component" value="Unassembled WGS sequence"/>
</dbReference>
<protein>
    <submittedName>
        <fullName evidence="1">Mitochondrial glycoprotein</fullName>
    </submittedName>
</protein>
<organism evidence="1 2">
    <name type="scientific">Parasponia andersonii</name>
    <name type="common">Sponia andersonii</name>
    <dbReference type="NCBI Taxonomy" id="3476"/>
    <lineage>
        <taxon>Eukaryota</taxon>
        <taxon>Viridiplantae</taxon>
        <taxon>Streptophyta</taxon>
        <taxon>Embryophyta</taxon>
        <taxon>Tracheophyta</taxon>
        <taxon>Spermatophyta</taxon>
        <taxon>Magnoliopsida</taxon>
        <taxon>eudicotyledons</taxon>
        <taxon>Gunneridae</taxon>
        <taxon>Pentapetalae</taxon>
        <taxon>rosids</taxon>
        <taxon>fabids</taxon>
        <taxon>Rosales</taxon>
        <taxon>Cannabaceae</taxon>
        <taxon>Parasponia</taxon>
    </lineage>
</organism>
<dbReference type="InterPro" id="IPR036561">
    <property type="entry name" value="MAM33_sf"/>
</dbReference>
<dbReference type="InterPro" id="IPR003428">
    <property type="entry name" value="MAM33"/>
</dbReference>
<evidence type="ECO:0000313" key="2">
    <source>
        <dbReference type="Proteomes" id="UP000237105"/>
    </source>
</evidence>
<dbReference type="SUPFAM" id="SSF54529">
    <property type="entry name" value="Mitochondrial glycoprotein MAM33-like"/>
    <property type="match status" value="1"/>
</dbReference>
<dbReference type="EMBL" id="JXTB01000506">
    <property type="protein sequence ID" value="PON38082.1"/>
    <property type="molecule type" value="Genomic_DNA"/>
</dbReference>
<reference evidence="2" key="1">
    <citation type="submission" date="2016-06" db="EMBL/GenBank/DDBJ databases">
        <title>Parallel loss of symbiosis genes in relatives of nitrogen-fixing non-legume Parasponia.</title>
        <authorList>
            <person name="Van Velzen R."/>
            <person name="Holmer R."/>
            <person name="Bu F."/>
            <person name="Rutten L."/>
            <person name="Van Zeijl A."/>
            <person name="Liu W."/>
            <person name="Santuari L."/>
            <person name="Cao Q."/>
            <person name="Sharma T."/>
            <person name="Shen D."/>
            <person name="Roswanjaya Y."/>
            <person name="Wardhani T."/>
            <person name="Kalhor M.S."/>
            <person name="Jansen J."/>
            <person name="Van den Hoogen J."/>
            <person name="Gungor B."/>
            <person name="Hartog M."/>
            <person name="Hontelez J."/>
            <person name="Verver J."/>
            <person name="Yang W.-C."/>
            <person name="Schijlen E."/>
            <person name="Repin R."/>
            <person name="Schilthuizen M."/>
            <person name="Schranz E."/>
            <person name="Heidstra R."/>
            <person name="Miyata K."/>
            <person name="Fedorova E."/>
            <person name="Kohlen W."/>
            <person name="Bisseling T."/>
            <person name="Smit S."/>
            <person name="Geurts R."/>
        </authorList>
    </citation>
    <scope>NUCLEOTIDE SEQUENCE [LARGE SCALE GENOMIC DNA]</scope>
    <source>
        <strain evidence="2">cv. WU1-14</strain>
    </source>
</reference>
<dbReference type="GO" id="GO:0005759">
    <property type="term" value="C:mitochondrial matrix"/>
    <property type="evidence" value="ECO:0007669"/>
    <property type="project" value="InterPro"/>
</dbReference>
<gene>
    <name evidence="1" type="ORF">PanWU01x14_315200</name>
</gene>
<sequence length="246" mass="28105">MARLLRASQNAILRLSSSSSSSSYSPRTQFLSFLHHSATSLLSPKPTPTSLGVSEALPRSPIEANIVRVLRNEIQYQSEFAPTDQPVTKFKSFTVQDRRGEQWIILRGKYSGEEDVKIDVTMFDGYELSPKHDSIGEDMRLHLSVLVHISKGDGSNELLFACSAWRDGFEVQNVYLLPRDRKLARVPYMGPHIGRLNGKFQEILRDYLGARGINDELSFFLHDYIMNKDRIELVQWLRTVKSFVEK</sequence>
<dbReference type="OrthoDB" id="278212at2759"/>
<dbReference type="AlphaFoldDB" id="A0A2P5ANH0"/>
<proteinExistence type="predicted"/>
<comment type="caution">
    <text evidence="1">The sequence shown here is derived from an EMBL/GenBank/DDBJ whole genome shotgun (WGS) entry which is preliminary data.</text>
</comment>
<dbReference type="Gene3D" id="3.10.280.10">
    <property type="entry name" value="Mitochondrial glycoprotein"/>
    <property type="match status" value="1"/>
</dbReference>
<keyword evidence="2" id="KW-1185">Reference proteome</keyword>
<dbReference type="PANTHER" id="PTHR10826:SF14">
    <property type="entry name" value="MITOCHONDRIAL GLYCOPROTEIN FAMILY PROTEIN"/>
    <property type="match status" value="1"/>
</dbReference>
<name>A0A2P5ANH0_PARAD</name>
<accession>A0A2P5ANH0</accession>
<dbReference type="STRING" id="3476.A0A2P5ANH0"/>
<evidence type="ECO:0000313" key="1">
    <source>
        <dbReference type="EMBL" id="PON38082.1"/>
    </source>
</evidence>
<dbReference type="Pfam" id="PF02330">
    <property type="entry name" value="MAM33"/>
    <property type="match status" value="1"/>
</dbReference>